<dbReference type="EMBL" id="AE001438">
    <property type="protein sequence ID" value="AAK76890.1"/>
    <property type="molecule type" value="Genomic_DNA"/>
</dbReference>
<protein>
    <submittedName>
        <fullName evidence="1">Uncharacterized protein</fullName>
    </submittedName>
</protein>
<dbReference type="HOGENOM" id="CLU_189753_0_0_9"/>
<dbReference type="OrthoDB" id="1753572at2"/>
<keyword evidence="2" id="KW-1185">Reference proteome</keyword>
<dbReference type="Proteomes" id="UP000000814">
    <property type="component" value="Plasmid pSOL1"/>
</dbReference>
<dbReference type="PATRIC" id="fig|272562.8.peg.145"/>
<organism evidence="1 2">
    <name type="scientific">Clostridium acetobutylicum (strain ATCC 824 / DSM 792 / JCM 1419 / IAM 19013 / LMG 5710 / NBRC 13948 / NRRL B-527 / VKM B-1787 / 2291 / W)</name>
    <dbReference type="NCBI Taxonomy" id="272562"/>
    <lineage>
        <taxon>Bacteria</taxon>
        <taxon>Bacillati</taxon>
        <taxon>Bacillota</taxon>
        <taxon>Clostridia</taxon>
        <taxon>Eubacteriales</taxon>
        <taxon>Clostridiaceae</taxon>
        <taxon>Clostridium</taxon>
    </lineage>
</organism>
<dbReference type="GeneID" id="45000371"/>
<geneLocation type="plasmid" evidence="1 2">
    <name>pSOL1</name>
</geneLocation>
<keyword evidence="1" id="KW-0614">Plasmid</keyword>
<dbReference type="RefSeq" id="WP_010890829.1">
    <property type="nucleotide sequence ID" value="NC_001988.2"/>
</dbReference>
<evidence type="ECO:0000313" key="1">
    <source>
        <dbReference type="EMBL" id="AAK76890.1"/>
    </source>
</evidence>
<dbReference type="AlphaFoldDB" id="Q7DFM7"/>
<proteinExistence type="predicted"/>
<gene>
    <name evidence="1" type="ordered locus">CA_P0145</name>
</gene>
<accession>Q7DFM7</accession>
<name>Q7DFM7_CLOAB</name>
<evidence type="ECO:0000313" key="2">
    <source>
        <dbReference type="Proteomes" id="UP000000814"/>
    </source>
</evidence>
<reference evidence="1 2" key="1">
    <citation type="journal article" date="2001" name="J. Bacteriol.">
        <title>Genome sequence and comparative analysis of the solvent-producing bacterium Clostridium acetobutylicum.</title>
        <authorList>
            <person name="Nolling J."/>
            <person name="Breton G."/>
            <person name="Omelchenko M.V."/>
            <person name="Makarova K.S."/>
            <person name="Zeng Q."/>
            <person name="Gibson R."/>
            <person name="Lee H.M."/>
            <person name="Dubois J."/>
            <person name="Qiu D."/>
            <person name="Hitti J."/>
            <person name="Wolf Y.I."/>
            <person name="Tatusov R.L."/>
            <person name="Sabathe F."/>
            <person name="Doucette-Stamm L."/>
            <person name="Soucaille P."/>
            <person name="Daly M.J."/>
            <person name="Bennett G.N."/>
            <person name="Koonin E.V."/>
            <person name="Smith D.R."/>
        </authorList>
    </citation>
    <scope>NUCLEOTIDE SEQUENCE [LARGE SCALE GENOMIC DNA]</scope>
    <source>
        <strain evidence="2">ATCC 824 / DSM 792 / JCM 1419 / LMG 5710 / VKM B-1787</strain>
        <plasmid evidence="2">pSOL1</plasmid>
    </source>
</reference>
<dbReference type="KEGG" id="cac:CA_P0145"/>
<dbReference type="Gene3D" id="3.30.2320.50">
    <property type="match status" value="1"/>
</dbReference>
<sequence length="86" mass="9688">MHDTILLNKISQGLSECCKTQKISKINELTVAVNKKSHVNSENLTDYLKNYNKALVSSSLKIKVEIEDLPDQTAMIRRLEGEVAEN</sequence>